<sequence length="65" mass="6952">MSPVLTRAFWTGPRLFALVASVLVLTIFIAANIHLIVVSFASNPECALQPNMEGVVALRAARPSC</sequence>
<organism evidence="2 3">
    <name type="scientific">Paracoccus pacificus</name>
    <dbReference type="NCBI Taxonomy" id="1463598"/>
    <lineage>
        <taxon>Bacteria</taxon>
        <taxon>Pseudomonadati</taxon>
        <taxon>Pseudomonadota</taxon>
        <taxon>Alphaproteobacteria</taxon>
        <taxon>Rhodobacterales</taxon>
        <taxon>Paracoccaceae</taxon>
        <taxon>Paracoccus</taxon>
    </lineage>
</organism>
<evidence type="ECO:0000256" key="1">
    <source>
        <dbReference type="SAM" id="Phobius"/>
    </source>
</evidence>
<dbReference type="EMBL" id="JBHUEN010000043">
    <property type="protein sequence ID" value="MFD1882865.1"/>
    <property type="molecule type" value="Genomic_DNA"/>
</dbReference>
<dbReference type="RefSeq" id="WP_379143764.1">
    <property type="nucleotide sequence ID" value="NZ_JBHUEN010000043.1"/>
</dbReference>
<keyword evidence="1" id="KW-0812">Transmembrane</keyword>
<evidence type="ECO:0000313" key="2">
    <source>
        <dbReference type="EMBL" id="MFD1882865.1"/>
    </source>
</evidence>
<name>A0ABW4R9S7_9RHOB</name>
<proteinExistence type="predicted"/>
<evidence type="ECO:0000313" key="3">
    <source>
        <dbReference type="Proteomes" id="UP001597213"/>
    </source>
</evidence>
<reference evidence="3" key="1">
    <citation type="journal article" date="2019" name="Int. J. Syst. Evol. Microbiol.">
        <title>The Global Catalogue of Microorganisms (GCM) 10K type strain sequencing project: providing services to taxonomists for standard genome sequencing and annotation.</title>
        <authorList>
            <consortium name="The Broad Institute Genomics Platform"/>
            <consortium name="The Broad Institute Genome Sequencing Center for Infectious Disease"/>
            <person name="Wu L."/>
            <person name="Ma J."/>
        </authorList>
    </citation>
    <scope>NUCLEOTIDE SEQUENCE [LARGE SCALE GENOMIC DNA]</scope>
    <source>
        <strain evidence="3">CCUG 56029</strain>
    </source>
</reference>
<keyword evidence="3" id="KW-1185">Reference proteome</keyword>
<keyword evidence="1" id="KW-0472">Membrane</keyword>
<comment type="caution">
    <text evidence="2">The sequence shown here is derived from an EMBL/GenBank/DDBJ whole genome shotgun (WGS) entry which is preliminary data.</text>
</comment>
<gene>
    <name evidence="2" type="ORF">ACFSCT_14170</name>
</gene>
<accession>A0ABW4R9S7</accession>
<keyword evidence="1" id="KW-1133">Transmembrane helix</keyword>
<feature type="transmembrane region" description="Helical" evidence="1">
    <location>
        <begin position="15"/>
        <end position="41"/>
    </location>
</feature>
<dbReference type="Proteomes" id="UP001597213">
    <property type="component" value="Unassembled WGS sequence"/>
</dbReference>
<protein>
    <submittedName>
        <fullName evidence="2">Uncharacterized protein</fullName>
    </submittedName>
</protein>